<keyword evidence="3" id="KW-0808">Transferase</keyword>
<evidence type="ECO:0000256" key="1">
    <source>
        <dbReference type="ARBA" id="ARBA00004141"/>
    </source>
</evidence>
<evidence type="ECO:0000256" key="3">
    <source>
        <dbReference type="ARBA" id="ARBA00022679"/>
    </source>
</evidence>
<keyword evidence="9" id="KW-0275">Fatty acid biosynthesis</keyword>
<evidence type="ECO:0000256" key="2">
    <source>
        <dbReference type="ARBA" id="ARBA00022516"/>
    </source>
</evidence>
<dbReference type="Proteomes" id="UP000663868">
    <property type="component" value="Unassembled WGS sequence"/>
</dbReference>
<keyword evidence="7" id="KW-0443">Lipid metabolism</keyword>
<evidence type="ECO:0000313" key="10">
    <source>
        <dbReference type="EMBL" id="CAF4410087.1"/>
    </source>
</evidence>
<comment type="subcellular location">
    <subcellularLocation>
        <location evidence="1">Membrane</location>
        <topology evidence="1">Multi-pass membrane protein</topology>
    </subcellularLocation>
</comment>
<evidence type="ECO:0000313" key="11">
    <source>
        <dbReference type="Proteomes" id="UP000663868"/>
    </source>
</evidence>
<evidence type="ECO:0000256" key="5">
    <source>
        <dbReference type="ARBA" id="ARBA00022832"/>
    </source>
</evidence>
<keyword evidence="8" id="KW-0472">Membrane</keyword>
<evidence type="ECO:0000256" key="9">
    <source>
        <dbReference type="ARBA" id="ARBA00023160"/>
    </source>
</evidence>
<evidence type="ECO:0000256" key="7">
    <source>
        <dbReference type="ARBA" id="ARBA00023098"/>
    </source>
</evidence>
<dbReference type="InterPro" id="IPR002076">
    <property type="entry name" value="ELO_fam"/>
</dbReference>
<feature type="non-terminal residue" evidence="10">
    <location>
        <position position="29"/>
    </location>
</feature>
<evidence type="ECO:0000256" key="4">
    <source>
        <dbReference type="ARBA" id="ARBA00022692"/>
    </source>
</evidence>
<keyword evidence="2" id="KW-0444">Lipid biosynthesis</keyword>
<keyword evidence="4" id="KW-0812">Transmembrane</keyword>
<name>A0A820PXL4_9BILA</name>
<sequence length="29" mass="3543">MYAYYGLSACGSHIQKYLWWKRYLTQAQI</sequence>
<accession>A0A820PXL4</accession>
<dbReference type="GO" id="GO:0009922">
    <property type="term" value="F:fatty acid elongase activity"/>
    <property type="evidence" value="ECO:0007669"/>
    <property type="project" value="InterPro"/>
</dbReference>
<organism evidence="10 11">
    <name type="scientific">Adineta steineri</name>
    <dbReference type="NCBI Taxonomy" id="433720"/>
    <lineage>
        <taxon>Eukaryota</taxon>
        <taxon>Metazoa</taxon>
        <taxon>Spiralia</taxon>
        <taxon>Gnathifera</taxon>
        <taxon>Rotifera</taxon>
        <taxon>Eurotatoria</taxon>
        <taxon>Bdelloidea</taxon>
        <taxon>Adinetida</taxon>
        <taxon>Adinetidae</taxon>
        <taxon>Adineta</taxon>
    </lineage>
</organism>
<proteinExistence type="predicted"/>
<dbReference type="EMBL" id="CAJOBB010025651">
    <property type="protein sequence ID" value="CAF4410087.1"/>
    <property type="molecule type" value="Genomic_DNA"/>
</dbReference>
<dbReference type="GO" id="GO:0006633">
    <property type="term" value="P:fatty acid biosynthetic process"/>
    <property type="evidence" value="ECO:0007669"/>
    <property type="project" value="UniProtKB-KW"/>
</dbReference>
<reference evidence="10" key="1">
    <citation type="submission" date="2021-02" db="EMBL/GenBank/DDBJ databases">
        <authorList>
            <person name="Nowell W R."/>
        </authorList>
    </citation>
    <scope>NUCLEOTIDE SEQUENCE</scope>
</reference>
<evidence type="ECO:0000256" key="8">
    <source>
        <dbReference type="ARBA" id="ARBA00023136"/>
    </source>
</evidence>
<keyword evidence="6" id="KW-1133">Transmembrane helix</keyword>
<keyword evidence="5" id="KW-0276">Fatty acid metabolism</keyword>
<protein>
    <submittedName>
        <fullName evidence="10">Uncharacterized protein</fullName>
    </submittedName>
</protein>
<dbReference type="Pfam" id="PF01151">
    <property type="entry name" value="ELO"/>
    <property type="match status" value="1"/>
</dbReference>
<evidence type="ECO:0000256" key="6">
    <source>
        <dbReference type="ARBA" id="ARBA00022989"/>
    </source>
</evidence>
<dbReference type="AlphaFoldDB" id="A0A820PXL4"/>
<comment type="caution">
    <text evidence="10">The sequence shown here is derived from an EMBL/GenBank/DDBJ whole genome shotgun (WGS) entry which is preliminary data.</text>
</comment>
<dbReference type="GO" id="GO:0016020">
    <property type="term" value="C:membrane"/>
    <property type="evidence" value="ECO:0007669"/>
    <property type="project" value="UniProtKB-SubCell"/>
</dbReference>
<gene>
    <name evidence="10" type="ORF">KXQ929_LOCUS51536</name>
</gene>